<evidence type="ECO:0000256" key="1">
    <source>
        <dbReference type="ARBA" id="ARBA00004141"/>
    </source>
</evidence>
<dbReference type="PROSITE" id="PS00237">
    <property type="entry name" value="G_PROTEIN_RECEP_F1_1"/>
    <property type="match status" value="1"/>
</dbReference>
<keyword evidence="6 8" id="KW-0675">Receptor</keyword>
<evidence type="ECO:0000256" key="7">
    <source>
        <dbReference type="ARBA" id="ARBA00023224"/>
    </source>
</evidence>
<evidence type="ECO:0000259" key="10">
    <source>
        <dbReference type="PROSITE" id="PS50262"/>
    </source>
</evidence>
<feature type="transmembrane region" description="Helical" evidence="9">
    <location>
        <begin position="185"/>
        <end position="208"/>
    </location>
</feature>
<evidence type="ECO:0000256" key="3">
    <source>
        <dbReference type="ARBA" id="ARBA00022989"/>
    </source>
</evidence>
<sequence>MANATNFSGSGIDTQNIGVIITKTTICMFLLAVSLAENSLVLLIFKQNFRNRLRSTNCYFIANMSLSDLLFAVQNLPHAYNDFVLNGHWVLRESVGLALCKVDVFFSLISMVTTNLTILAICVDRYFAVFMPYKKLITRRICFLIIFLTWFISTVYASPLLYYSTLVERGSYTTCTLSDGHVLKLWYTILAGILATTLVIMLVLYTAIGLKIWQYRTIPGNPTQATLARREKQNREIFKMLITLIVVFYVCFLPFVMLSLSHLFGFYFALKRNYGRFTVLVLYFMNAVINPMIYYIFNESFRDGFRSVLAKTICRNRVTVHPVERPLTPAVIEESDRTPGKLEPIVYG</sequence>
<evidence type="ECO:0000256" key="5">
    <source>
        <dbReference type="ARBA" id="ARBA00023136"/>
    </source>
</evidence>
<feature type="transmembrane region" description="Helical" evidence="9">
    <location>
        <begin position="237"/>
        <end position="257"/>
    </location>
</feature>
<dbReference type="Pfam" id="PF00001">
    <property type="entry name" value="7tm_1"/>
    <property type="match status" value="1"/>
</dbReference>
<gene>
    <name evidence="11" type="ORF">PLOB_00042887</name>
</gene>
<feature type="domain" description="G-protein coupled receptors family 1 profile" evidence="10">
    <location>
        <begin position="37"/>
        <end position="294"/>
    </location>
</feature>
<protein>
    <recommendedName>
        <fullName evidence="10">G-protein coupled receptors family 1 profile domain-containing protein</fullName>
    </recommendedName>
</protein>
<dbReference type="SUPFAM" id="SSF81321">
    <property type="entry name" value="Family A G protein-coupled receptor-like"/>
    <property type="match status" value="1"/>
</dbReference>
<evidence type="ECO:0000256" key="9">
    <source>
        <dbReference type="SAM" id="Phobius"/>
    </source>
</evidence>
<dbReference type="EMBL" id="CALNXK010000007">
    <property type="protein sequence ID" value="CAH3039041.1"/>
    <property type="molecule type" value="Genomic_DNA"/>
</dbReference>
<feature type="transmembrane region" description="Helical" evidence="9">
    <location>
        <begin position="141"/>
        <end position="165"/>
    </location>
</feature>
<organism evidence="11 12">
    <name type="scientific">Porites lobata</name>
    <dbReference type="NCBI Taxonomy" id="104759"/>
    <lineage>
        <taxon>Eukaryota</taxon>
        <taxon>Metazoa</taxon>
        <taxon>Cnidaria</taxon>
        <taxon>Anthozoa</taxon>
        <taxon>Hexacorallia</taxon>
        <taxon>Scleractinia</taxon>
        <taxon>Fungiina</taxon>
        <taxon>Poritidae</taxon>
        <taxon>Porites</taxon>
    </lineage>
</organism>
<keyword evidence="7 8" id="KW-0807">Transducer</keyword>
<comment type="subcellular location">
    <subcellularLocation>
        <location evidence="1">Membrane</location>
        <topology evidence="1">Multi-pass membrane protein</topology>
    </subcellularLocation>
</comment>
<dbReference type="PANTHER" id="PTHR24243">
    <property type="entry name" value="G-PROTEIN COUPLED RECEPTOR"/>
    <property type="match status" value="1"/>
</dbReference>
<dbReference type="PRINTS" id="PR00237">
    <property type="entry name" value="GPCRRHODOPSN"/>
</dbReference>
<dbReference type="InterPro" id="IPR000276">
    <property type="entry name" value="GPCR_Rhodpsn"/>
</dbReference>
<evidence type="ECO:0000256" key="4">
    <source>
        <dbReference type="ARBA" id="ARBA00023040"/>
    </source>
</evidence>
<comment type="caution">
    <text evidence="11">The sequence shown here is derived from an EMBL/GenBank/DDBJ whole genome shotgun (WGS) entry which is preliminary data.</text>
</comment>
<keyword evidence="5 9" id="KW-0472">Membrane</keyword>
<feature type="transmembrane region" description="Helical" evidence="9">
    <location>
        <begin position="277"/>
        <end position="297"/>
    </location>
</feature>
<dbReference type="CDD" id="cd00637">
    <property type="entry name" value="7tm_classA_rhodopsin-like"/>
    <property type="match status" value="1"/>
</dbReference>
<evidence type="ECO:0000313" key="12">
    <source>
        <dbReference type="Proteomes" id="UP001159405"/>
    </source>
</evidence>
<dbReference type="Gene3D" id="1.20.1070.10">
    <property type="entry name" value="Rhodopsin 7-helix transmembrane proteins"/>
    <property type="match status" value="1"/>
</dbReference>
<comment type="similarity">
    <text evidence="8">Belongs to the G-protein coupled receptor 1 family.</text>
</comment>
<keyword evidence="4 8" id="KW-0297">G-protein coupled receptor</keyword>
<evidence type="ECO:0000256" key="6">
    <source>
        <dbReference type="ARBA" id="ARBA00023170"/>
    </source>
</evidence>
<dbReference type="PANTHER" id="PTHR24243:SF208">
    <property type="entry name" value="PYROKININ-1 RECEPTOR"/>
    <property type="match status" value="1"/>
</dbReference>
<keyword evidence="3 9" id="KW-1133">Transmembrane helix</keyword>
<name>A0ABN8N1P9_9CNID</name>
<accession>A0ABN8N1P9</accession>
<dbReference type="PROSITE" id="PS50262">
    <property type="entry name" value="G_PROTEIN_RECEP_F1_2"/>
    <property type="match status" value="1"/>
</dbReference>
<keyword evidence="12" id="KW-1185">Reference proteome</keyword>
<proteinExistence type="inferred from homology"/>
<feature type="transmembrane region" description="Helical" evidence="9">
    <location>
        <begin position="104"/>
        <end position="129"/>
    </location>
</feature>
<evidence type="ECO:0000256" key="2">
    <source>
        <dbReference type="ARBA" id="ARBA00022692"/>
    </source>
</evidence>
<dbReference type="SMART" id="SM01381">
    <property type="entry name" value="7TM_GPCR_Srsx"/>
    <property type="match status" value="1"/>
</dbReference>
<feature type="transmembrane region" description="Helical" evidence="9">
    <location>
        <begin position="57"/>
        <end position="76"/>
    </location>
</feature>
<dbReference type="Proteomes" id="UP001159405">
    <property type="component" value="Unassembled WGS sequence"/>
</dbReference>
<keyword evidence="2 8" id="KW-0812">Transmembrane</keyword>
<feature type="transmembrane region" description="Helical" evidence="9">
    <location>
        <begin position="20"/>
        <end position="45"/>
    </location>
</feature>
<evidence type="ECO:0000313" key="11">
    <source>
        <dbReference type="EMBL" id="CAH3039041.1"/>
    </source>
</evidence>
<evidence type="ECO:0000256" key="8">
    <source>
        <dbReference type="RuleBase" id="RU000688"/>
    </source>
</evidence>
<reference evidence="11 12" key="1">
    <citation type="submission" date="2022-05" db="EMBL/GenBank/DDBJ databases">
        <authorList>
            <consortium name="Genoscope - CEA"/>
            <person name="William W."/>
        </authorList>
    </citation>
    <scope>NUCLEOTIDE SEQUENCE [LARGE SCALE GENOMIC DNA]</scope>
</reference>
<dbReference type="InterPro" id="IPR017452">
    <property type="entry name" value="GPCR_Rhodpsn_7TM"/>
</dbReference>